<dbReference type="Gene3D" id="2.40.260.10">
    <property type="entry name" value="Sortase"/>
    <property type="match status" value="1"/>
</dbReference>
<dbReference type="InterPro" id="IPR005754">
    <property type="entry name" value="Sortase"/>
</dbReference>
<dbReference type="OrthoDB" id="9790661at2"/>
<reference evidence="2 3" key="1">
    <citation type="submission" date="2019-03" db="EMBL/GenBank/DDBJ databases">
        <title>Genomic Encyclopedia of Type Strains, Phase IV (KMG-IV): sequencing the most valuable type-strain genomes for metagenomic binning, comparative biology and taxonomic classification.</title>
        <authorList>
            <person name="Goeker M."/>
        </authorList>
    </citation>
    <scope>NUCLEOTIDE SEQUENCE [LARGE SCALE GENOMIC DNA]</scope>
    <source>
        <strain evidence="2 3">DSM 100309</strain>
    </source>
</reference>
<comment type="caution">
    <text evidence="2">The sequence shown here is derived from an EMBL/GenBank/DDBJ whole genome shotgun (WGS) entry which is preliminary data.</text>
</comment>
<protein>
    <submittedName>
        <fullName evidence="2">Sortase A</fullName>
    </submittedName>
</protein>
<name>A0A4R3Y450_9PROT</name>
<accession>A0A4R3Y450</accession>
<dbReference type="InterPro" id="IPR023365">
    <property type="entry name" value="Sortase_dom-sf"/>
</dbReference>
<dbReference type="SUPFAM" id="SSF63817">
    <property type="entry name" value="Sortase"/>
    <property type="match status" value="1"/>
</dbReference>
<proteinExistence type="predicted"/>
<evidence type="ECO:0000313" key="3">
    <source>
        <dbReference type="Proteomes" id="UP000295367"/>
    </source>
</evidence>
<evidence type="ECO:0000313" key="2">
    <source>
        <dbReference type="EMBL" id="TCV85124.1"/>
    </source>
</evidence>
<keyword evidence="1" id="KW-0378">Hydrolase</keyword>
<dbReference type="GO" id="GO:0016787">
    <property type="term" value="F:hydrolase activity"/>
    <property type="evidence" value="ECO:0007669"/>
    <property type="project" value="UniProtKB-KW"/>
</dbReference>
<dbReference type="CDD" id="cd05828">
    <property type="entry name" value="Sortase_D_1"/>
    <property type="match status" value="1"/>
</dbReference>
<dbReference type="InterPro" id="IPR022445">
    <property type="entry name" value="Sortase_proteobact_type"/>
</dbReference>
<evidence type="ECO:0000256" key="1">
    <source>
        <dbReference type="ARBA" id="ARBA00022801"/>
    </source>
</evidence>
<dbReference type="NCBIfam" id="TIGR03784">
    <property type="entry name" value="marine_sortase"/>
    <property type="match status" value="1"/>
</dbReference>
<dbReference type="EMBL" id="SMCO01000010">
    <property type="protein sequence ID" value="TCV85124.1"/>
    <property type="molecule type" value="Genomic_DNA"/>
</dbReference>
<sequence length="199" mass="21793">MLKIGAKKITWRSLLIGALLLAGVWQTGEAAYIHLKAQLAQHLLRTAWEKTRAGEKEVKPWPWADTWPVARLRVPSQGVDLYVLAGASGRTLAFGPGHLSGTPLPGQTGNSVLSAHRDTHFNFVKKLEAGNQLLVESPDGKVKGYRISAMQVVDKHDTWVTRNSENARLTLITCYPFDAILPGGPLRYVVTAEANYTGV</sequence>
<keyword evidence="3" id="KW-1185">Reference proteome</keyword>
<dbReference type="NCBIfam" id="TIGR01076">
    <property type="entry name" value="sortase_fam"/>
    <property type="match status" value="1"/>
</dbReference>
<dbReference type="InterPro" id="IPR041999">
    <property type="entry name" value="Sortase_D_1"/>
</dbReference>
<organism evidence="2 3">
    <name type="scientific">Sulfurirhabdus autotrophica</name>
    <dbReference type="NCBI Taxonomy" id="1706046"/>
    <lineage>
        <taxon>Bacteria</taxon>
        <taxon>Pseudomonadati</taxon>
        <taxon>Pseudomonadota</taxon>
        <taxon>Betaproteobacteria</taxon>
        <taxon>Nitrosomonadales</taxon>
        <taxon>Sulfuricellaceae</taxon>
        <taxon>Sulfurirhabdus</taxon>
    </lineage>
</organism>
<dbReference type="RefSeq" id="WP_124945291.1">
    <property type="nucleotide sequence ID" value="NZ_BHVT01000010.1"/>
</dbReference>
<dbReference type="AlphaFoldDB" id="A0A4R3Y450"/>
<dbReference type="Pfam" id="PF04203">
    <property type="entry name" value="Sortase"/>
    <property type="match status" value="1"/>
</dbReference>
<gene>
    <name evidence="2" type="ORF">EDC63_11013</name>
</gene>
<dbReference type="Proteomes" id="UP000295367">
    <property type="component" value="Unassembled WGS sequence"/>
</dbReference>